<dbReference type="RefSeq" id="WP_173633928.1">
    <property type="nucleotide sequence ID" value="NZ_CP054212.1"/>
</dbReference>
<dbReference type="SUPFAM" id="SSF52540">
    <property type="entry name" value="P-loop containing nucleoside triphosphate hydrolases"/>
    <property type="match status" value="1"/>
</dbReference>
<dbReference type="Pfam" id="PF00350">
    <property type="entry name" value="Dynamin_N"/>
    <property type="match status" value="1"/>
</dbReference>
<dbReference type="EMBL" id="CP054212">
    <property type="protein sequence ID" value="QKJ86948.1"/>
    <property type="molecule type" value="Genomic_DNA"/>
</dbReference>
<evidence type="ECO:0000256" key="4">
    <source>
        <dbReference type="ARBA" id="ARBA00023134"/>
    </source>
</evidence>
<accession>A0A6M8U878</accession>
<dbReference type="PANTHER" id="PTHR10465">
    <property type="entry name" value="TRANSMEMBRANE GTPASE FZO1"/>
    <property type="match status" value="1"/>
</dbReference>
<dbReference type="InterPro" id="IPR045063">
    <property type="entry name" value="Dynamin_N"/>
</dbReference>
<keyword evidence="4" id="KW-0342">GTP-binding</keyword>
<sequence>MLKTQQQFIEYTHQLNTLLKGSEFDWDKTLPARIEKTELLVPVIGVFSVGKSSILNTFLGMDVLPVGIAPETELATELHFSPEPWLQAIKHDGSEVRLPVEDLAVINKKTSDYCHLRLYLNCPTLEAIAPLILVDMPGYGSSLENHNKALAYYLPRGVHFIVVTSIEEGTLTQSILRQLDNIKVFNSDFSFILSKVNLRAAEQVKEVSDYIDNQLELYFSAEKHVIPIDNTSSAALSGLLATIDPEILFSNVFLDGLKDQNIDLINQINFSCNVVNNSQSDNHSALQSLELSLDELIRQHNRAQQELKYRYSDPLVTRIINSIDRELNNQLDRLTHLLTQKNAAPALEREIADIIRSNLTKNLKHEMEQISSELVDGIAINLMQNNPVMASLDQNWTQNIADKTESQLKAVSSFFETVSEKFPNKADAGKTYRLISTVFAISTSVLNPVLEIVIVFLPEIIRFFSSFNAEEKARSNLLNSIFPGIKSEMRKALPEIVDEQLNALLNSVSNEFEEQINQQRTLIATYQHEQEQAQEYIDKQIEALQSLSTKLKALATSYLYH</sequence>
<dbReference type="PANTHER" id="PTHR10465:SF0">
    <property type="entry name" value="SARCALUMENIN"/>
    <property type="match status" value="1"/>
</dbReference>
<evidence type="ECO:0000313" key="8">
    <source>
        <dbReference type="Proteomes" id="UP000505325"/>
    </source>
</evidence>
<feature type="domain" description="Dynamin N-terminal" evidence="6">
    <location>
        <begin position="43"/>
        <end position="179"/>
    </location>
</feature>
<proteinExistence type="predicted"/>
<dbReference type="InterPro" id="IPR027094">
    <property type="entry name" value="Mitofusin_fam"/>
</dbReference>
<keyword evidence="2" id="KW-0547">Nucleotide-binding</keyword>
<name>A0A6M8U878_9GAMM</name>
<keyword evidence="5" id="KW-0472">Membrane</keyword>
<evidence type="ECO:0000256" key="5">
    <source>
        <dbReference type="ARBA" id="ARBA00023136"/>
    </source>
</evidence>
<evidence type="ECO:0000259" key="6">
    <source>
        <dbReference type="Pfam" id="PF00350"/>
    </source>
</evidence>
<dbReference type="InterPro" id="IPR027417">
    <property type="entry name" value="P-loop_NTPase"/>
</dbReference>
<dbReference type="Proteomes" id="UP000505325">
    <property type="component" value="Chromosome"/>
</dbReference>
<comment type="subcellular location">
    <subcellularLocation>
        <location evidence="1">Membrane</location>
    </subcellularLocation>
</comment>
<dbReference type="Gene3D" id="3.40.50.300">
    <property type="entry name" value="P-loop containing nucleotide triphosphate hydrolases"/>
    <property type="match status" value="1"/>
</dbReference>
<dbReference type="GO" id="GO:0005525">
    <property type="term" value="F:GTP binding"/>
    <property type="evidence" value="ECO:0007669"/>
    <property type="project" value="UniProtKB-KW"/>
</dbReference>
<dbReference type="GO" id="GO:0016020">
    <property type="term" value="C:membrane"/>
    <property type="evidence" value="ECO:0007669"/>
    <property type="project" value="UniProtKB-SubCell"/>
</dbReference>
<keyword evidence="8" id="KW-1185">Reference proteome</keyword>
<reference evidence="7 8" key="1">
    <citation type="submission" date="2020-06" db="EMBL/GenBank/DDBJ databases">
        <title>Genome sequence of Paramixta manurensis strain PD-1.</title>
        <authorList>
            <person name="Lee C.W."/>
            <person name="Kim J."/>
        </authorList>
    </citation>
    <scope>NUCLEOTIDE SEQUENCE [LARGE SCALE GENOMIC DNA]</scope>
    <source>
        <strain evidence="7 8">PD-1</strain>
    </source>
</reference>
<evidence type="ECO:0000313" key="7">
    <source>
        <dbReference type="EMBL" id="QKJ86948.1"/>
    </source>
</evidence>
<dbReference type="KEGG" id="pmak:PMPD1_1999"/>
<keyword evidence="3" id="KW-0378">Hydrolase</keyword>
<evidence type="ECO:0000256" key="2">
    <source>
        <dbReference type="ARBA" id="ARBA00022741"/>
    </source>
</evidence>
<dbReference type="AlphaFoldDB" id="A0A6M8U878"/>
<organism evidence="7 8">
    <name type="scientific">Paramixta manurensis</name>
    <dbReference type="NCBI Taxonomy" id="2740817"/>
    <lineage>
        <taxon>Bacteria</taxon>
        <taxon>Pseudomonadati</taxon>
        <taxon>Pseudomonadota</taxon>
        <taxon>Gammaproteobacteria</taxon>
        <taxon>Enterobacterales</taxon>
        <taxon>Erwiniaceae</taxon>
        <taxon>Paramixta</taxon>
    </lineage>
</organism>
<protein>
    <submittedName>
        <fullName evidence="7">GTPase</fullName>
    </submittedName>
</protein>
<dbReference type="GO" id="GO:0003924">
    <property type="term" value="F:GTPase activity"/>
    <property type="evidence" value="ECO:0007669"/>
    <property type="project" value="InterPro"/>
</dbReference>
<gene>
    <name evidence="7" type="ORF">PMPD1_1999</name>
</gene>
<evidence type="ECO:0000256" key="3">
    <source>
        <dbReference type="ARBA" id="ARBA00022801"/>
    </source>
</evidence>
<evidence type="ECO:0000256" key="1">
    <source>
        <dbReference type="ARBA" id="ARBA00004370"/>
    </source>
</evidence>